<dbReference type="Proteomes" id="UP001596958">
    <property type="component" value="Unassembled WGS sequence"/>
</dbReference>
<reference evidence="3" key="1">
    <citation type="journal article" date="2019" name="Int. J. Syst. Evol. Microbiol.">
        <title>The Global Catalogue of Microorganisms (GCM) 10K type strain sequencing project: providing services to taxonomists for standard genome sequencing and annotation.</title>
        <authorList>
            <consortium name="The Broad Institute Genomics Platform"/>
            <consortium name="The Broad Institute Genome Sequencing Center for Infectious Disease"/>
            <person name="Wu L."/>
            <person name="Ma J."/>
        </authorList>
    </citation>
    <scope>NUCLEOTIDE SEQUENCE [LARGE SCALE GENOMIC DNA]</scope>
    <source>
        <strain evidence="3">CCUG 63418</strain>
    </source>
</reference>
<evidence type="ECO:0000313" key="3">
    <source>
        <dbReference type="Proteomes" id="UP001596958"/>
    </source>
</evidence>
<dbReference type="Gene3D" id="3.40.50.150">
    <property type="entry name" value="Vaccinia Virus protein VP39"/>
    <property type="match status" value="1"/>
</dbReference>
<dbReference type="InterPro" id="IPR029063">
    <property type="entry name" value="SAM-dependent_MTases_sf"/>
</dbReference>
<organism evidence="2 3">
    <name type="scientific">Mucilaginibacter calamicampi</name>
    <dbReference type="NCBI Taxonomy" id="1302352"/>
    <lineage>
        <taxon>Bacteria</taxon>
        <taxon>Pseudomonadati</taxon>
        <taxon>Bacteroidota</taxon>
        <taxon>Sphingobacteriia</taxon>
        <taxon>Sphingobacteriales</taxon>
        <taxon>Sphingobacteriaceae</taxon>
        <taxon>Mucilaginibacter</taxon>
    </lineage>
</organism>
<dbReference type="GO" id="GO:0008168">
    <property type="term" value="F:methyltransferase activity"/>
    <property type="evidence" value="ECO:0007669"/>
    <property type="project" value="UniProtKB-KW"/>
</dbReference>
<dbReference type="PANTHER" id="PTHR43861">
    <property type="entry name" value="TRANS-ACONITATE 2-METHYLTRANSFERASE-RELATED"/>
    <property type="match status" value="1"/>
</dbReference>
<evidence type="ECO:0000259" key="1">
    <source>
        <dbReference type="Pfam" id="PF13847"/>
    </source>
</evidence>
<dbReference type="InterPro" id="IPR025714">
    <property type="entry name" value="Methyltranfer_dom"/>
</dbReference>
<keyword evidence="2" id="KW-0808">Transferase</keyword>
<dbReference type="GO" id="GO:0032259">
    <property type="term" value="P:methylation"/>
    <property type="evidence" value="ECO:0007669"/>
    <property type="project" value="UniProtKB-KW"/>
</dbReference>
<proteinExistence type="predicted"/>
<dbReference type="CDD" id="cd02440">
    <property type="entry name" value="AdoMet_MTases"/>
    <property type="match status" value="1"/>
</dbReference>
<dbReference type="RefSeq" id="WP_377100315.1">
    <property type="nucleotide sequence ID" value="NZ_JBHTHU010000006.1"/>
</dbReference>
<evidence type="ECO:0000313" key="2">
    <source>
        <dbReference type="EMBL" id="MFD0750763.1"/>
    </source>
</evidence>
<name>A0ABW2YY58_9SPHI</name>
<dbReference type="EMBL" id="JBHTHU010000006">
    <property type="protein sequence ID" value="MFD0750763.1"/>
    <property type="molecule type" value="Genomic_DNA"/>
</dbReference>
<protein>
    <submittedName>
        <fullName evidence="2">Class I SAM-dependent methyltransferase</fullName>
    </submittedName>
</protein>
<accession>A0ABW2YY58</accession>
<feature type="domain" description="Methyltransferase" evidence="1">
    <location>
        <begin position="58"/>
        <end position="162"/>
    </location>
</feature>
<keyword evidence="3" id="KW-1185">Reference proteome</keyword>
<dbReference type="PANTHER" id="PTHR43861:SF6">
    <property type="entry name" value="METHYLTRANSFERASE TYPE 11"/>
    <property type="match status" value="1"/>
</dbReference>
<dbReference type="SUPFAM" id="SSF53335">
    <property type="entry name" value="S-adenosyl-L-methionine-dependent methyltransferases"/>
    <property type="match status" value="1"/>
</dbReference>
<keyword evidence="2" id="KW-0489">Methyltransferase</keyword>
<comment type="caution">
    <text evidence="2">The sequence shown here is derived from an EMBL/GenBank/DDBJ whole genome shotgun (WGS) entry which is preliminary data.</text>
</comment>
<gene>
    <name evidence="2" type="ORF">ACFQZS_11475</name>
</gene>
<dbReference type="Pfam" id="PF13847">
    <property type="entry name" value="Methyltransf_31"/>
    <property type="match status" value="1"/>
</dbReference>
<sequence>MKETDEFAEEIFCLKYELNTLASVLLRNESERWLPGFLHERTEYSHVERYKLACKYTSQKNVLDVACGIGKGSSMMAQEGGAALVNGFDIQPEAVRYANWRNAAPNLTFSVVDAETMDIVEAYEMAVSFETIEHLHNYRSFLINVNKSIRAGGYLLISTPISAASVDSNPINPYHTREWGFTEFQKVLNEFFSIEKIFVQLYPPSQVPINTPRKGIIEDLIGKIKRKLGFAQILEQVKESANGFSKIEEYTGQYAEEELGVSRVGYQIVLARKN</sequence>